<dbReference type="Pfam" id="PF13966">
    <property type="entry name" value="zf-RVT"/>
    <property type="match status" value="1"/>
</dbReference>
<evidence type="ECO:0000313" key="3">
    <source>
        <dbReference type="Proteomes" id="UP000236291"/>
    </source>
</evidence>
<dbReference type="InterPro" id="IPR000477">
    <property type="entry name" value="RT_dom"/>
</dbReference>
<dbReference type="InterPro" id="IPR026960">
    <property type="entry name" value="RVT-Znf"/>
</dbReference>
<evidence type="ECO:0000259" key="1">
    <source>
        <dbReference type="PROSITE" id="PS50878"/>
    </source>
</evidence>
<feature type="domain" description="Reverse transcriptase" evidence="1">
    <location>
        <begin position="277"/>
        <end position="530"/>
    </location>
</feature>
<comment type="caution">
    <text evidence="2">The sequence shown here is derived from an EMBL/GenBank/DDBJ whole genome shotgun (WGS) entry which is preliminary data.</text>
</comment>
<accession>A0A2K3NKV3</accession>
<protein>
    <submittedName>
        <fullName evidence="2">Ribonuclease H</fullName>
    </submittedName>
</protein>
<dbReference type="Proteomes" id="UP000236291">
    <property type="component" value="Unassembled WGS sequence"/>
</dbReference>
<dbReference type="SUPFAM" id="SSF56219">
    <property type="entry name" value="DNase I-like"/>
    <property type="match status" value="1"/>
</dbReference>
<dbReference type="PROSITE" id="PS50878">
    <property type="entry name" value="RT_POL"/>
    <property type="match status" value="1"/>
</dbReference>
<reference evidence="2 3" key="1">
    <citation type="journal article" date="2014" name="Am. J. Bot.">
        <title>Genome assembly and annotation for red clover (Trifolium pratense; Fabaceae).</title>
        <authorList>
            <person name="Istvanek J."/>
            <person name="Jaros M."/>
            <person name="Krenek A."/>
            <person name="Repkova J."/>
        </authorList>
    </citation>
    <scope>NUCLEOTIDE SEQUENCE [LARGE SCALE GENOMIC DNA]</scope>
    <source>
        <strain evidence="3">cv. Tatra</strain>
        <tissue evidence="2">Young leaves</tissue>
    </source>
</reference>
<dbReference type="Pfam" id="PF00078">
    <property type="entry name" value="RVT_1"/>
    <property type="match status" value="1"/>
</dbReference>
<reference evidence="2 3" key="2">
    <citation type="journal article" date="2017" name="Front. Plant Sci.">
        <title>Gene Classification and Mining of Molecular Markers Useful in Red Clover (Trifolium pratense) Breeding.</title>
        <authorList>
            <person name="Istvanek J."/>
            <person name="Dluhosova J."/>
            <person name="Dluhos P."/>
            <person name="Patkova L."/>
            <person name="Nedelnik J."/>
            <person name="Repkova J."/>
        </authorList>
    </citation>
    <scope>NUCLEOTIDE SEQUENCE [LARGE SCALE GENOMIC DNA]</scope>
    <source>
        <strain evidence="3">cv. Tatra</strain>
        <tissue evidence="2">Young leaves</tissue>
    </source>
</reference>
<dbReference type="AlphaFoldDB" id="A0A2K3NKV3"/>
<gene>
    <name evidence="2" type="ORF">L195_g000079</name>
</gene>
<organism evidence="2 3">
    <name type="scientific">Trifolium pratense</name>
    <name type="common">Red clover</name>
    <dbReference type="NCBI Taxonomy" id="57577"/>
    <lineage>
        <taxon>Eukaryota</taxon>
        <taxon>Viridiplantae</taxon>
        <taxon>Streptophyta</taxon>
        <taxon>Embryophyta</taxon>
        <taxon>Tracheophyta</taxon>
        <taxon>Spermatophyta</taxon>
        <taxon>Magnoliopsida</taxon>
        <taxon>eudicotyledons</taxon>
        <taxon>Gunneridae</taxon>
        <taxon>Pentapetalae</taxon>
        <taxon>rosids</taxon>
        <taxon>fabids</taxon>
        <taxon>Fabales</taxon>
        <taxon>Fabaceae</taxon>
        <taxon>Papilionoideae</taxon>
        <taxon>50 kb inversion clade</taxon>
        <taxon>NPAAA clade</taxon>
        <taxon>Hologalegina</taxon>
        <taxon>IRL clade</taxon>
        <taxon>Trifolieae</taxon>
        <taxon>Trifolium</taxon>
    </lineage>
</organism>
<evidence type="ECO:0000313" key="2">
    <source>
        <dbReference type="EMBL" id="PNY03672.1"/>
    </source>
</evidence>
<dbReference type="CDD" id="cd01650">
    <property type="entry name" value="RT_nLTR_like"/>
    <property type="match status" value="1"/>
</dbReference>
<dbReference type="InterPro" id="IPR036691">
    <property type="entry name" value="Endo/exonu/phosph_ase_sf"/>
</dbReference>
<proteinExistence type="predicted"/>
<dbReference type="EMBL" id="ASHM01000022">
    <property type="protein sequence ID" value="PNY03672.1"/>
    <property type="molecule type" value="Genomic_DNA"/>
</dbReference>
<dbReference type="SUPFAM" id="SSF56672">
    <property type="entry name" value="DNA/RNA polymerases"/>
    <property type="match status" value="1"/>
</dbReference>
<dbReference type="STRING" id="57577.A0A2K3NKV3"/>
<name>A0A2K3NKV3_TRIPR</name>
<dbReference type="PANTHER" id="PTHR33116:SF80">
    <property type="entry name" value="REVERSE TRANSCRIPTASE ZINC-BINDING DOMAIN-CONTAINING PROTEIN"/>
    <property type="match status" value="1"/>
</dbReference>
<sequence>MLQSQYRGPWLFVGDFNAVLGAHEKRGKRLPPKLSCKDFLLWTNANHLLYLNTIGVHFTWANGRAGNEFVTLQLDHSICNQAWQSGSPSLADCARVVKEVWAKPVHGSLMLCLQAKLKRLKAALKEWNLAVFGNVDHNVNSAIEVNRVQVLIDENGVTDELQKREFEAQLLLSKVLMEQDNFWREKARVNNFSFGDCNTAYFHRLAKIRTASKPIAFLQHDYGIITMEDELESHIVNYFKTIFCETNNCIANSMVQDCIPSLVSPEDNVSLTTLPSELDIKTAVFDMNGDGALKIITKILAGRLSLIATKIISPQRGFIPERHISDCVIITSEAINVLSKKSYAGNIALKIDIRKAFDTLDWNFLLSVLKHFGFCATFCAWIEEILLSARLSVLVNGKLAGFFNCTRGVRQGDPLSPLLFCIAEEVLSRSISNALLNGELSLMTLCRNTPIPFHVLYADDIMVFCKGSKKNIRCLMRIFHAYGQISGQVINTQKSKFYSGAISNSRLLMLTNLLGFCVGSIPFNYLGCPIFVGNPKVIHFKACLMEGCAAVNYGESPIDRWIRNFIWSGDINTKKVCTVAWSKVCRPFAEGGLNIRSLRRINDSLMLHLCWKFLSCNDQWAVMCRARFLKWGQPLNTFLKSSVWHGIKRHVTSVKNNSRGLIGTGNDIAFWLDTWLHTPWAELFHFPPSSYYLFNAKASSFIENGTWNIPESIMQQDASIRALIDQVILPRRELEDRLVWCPSEDGSLSAKQAYDFLYAAQQPEEWTDWVWHMFVPPSTSFIAWRCFQNKMPTDENLMKQGCIVVSACDLCLTHFESTSHLFLSCTFATRLWSWLGSLLRTVFNATSFFTIFESFEPTWSASLTKIATAAVLHVLH</sequence>
<dbReference type="InterPro" id="IPR043502">
    <property type="entry name" value="DNA/RNA_pol_sf"/>
</dbReference>
<dbReference type="PANTHER" id="PTHR33116">
    <property type="entry name" value="REVERSE TRANSCRIPTASE ZINC-BINDING DOMAIN-CONTAINING PROTEIN-RELATED-RELATED"/>
    <property type="match status" value="1"/>
</dbReference>